<keyword evidence="2" id="KW-1003">Cell membrane</keyword>
<feature type="domain" description="Cation-transporting P-type ATPase N-terminal" evidence="7">
    <location>
        <begin position="43"/>
        <end position="109"/>
    </location>
</feature>
<keyword evidence="4 6" id="KW-1133">Transmembrane helix</keyword>
<comment type="subcellular location">
    <subcellularLocation>
        <location evidence="1">Cell membrane</location>
        <topology evidence="1">Multi-pass membrane protein</topology>
    </subcellularLocation>
</comment>
<evidence type="ECO:0000256" key="4">
    <source>
        <dbReference type="ARBA" id="ARBA00022989"/>
    </source>
</evidence>
<dbReference type="PANTHER" id="PTHR43294">
    <property type="entry name" value="SODIUM/POTASSIUM-TRANSPORTING ATPASE SUBUNIT ALPHA"/>
    <property type="match status" value="1"/>
</dbReference>
<name>A0A5E4R1G4_9NEOP</name>
<accession>A0A5E4R1G4</accession>
<dbReference type="GO" id="GO:0000166">
    <property type="term" value="F:nucleotide binding"/>
    <property type="evidence" value="ECO:0007669"/>
    <property type="project" value="InterPro"/>
</dbReference>
<evidence type="ECO:0000313" key="8">
    <source>
        <dbReference type="EMBL" id="VVD03153.1"/>
    </source>
</evidence>
<dbReference type="SMART" id="SM00831">
    <property type="entry name" value="Cation_ATPase_N"/>
    <property type="match status" value="1"/>
</dbReference>
<dbReference type="GO" id="GO:0005886">
    <property type="term" value="C:plasma membrane"/>
    <property type="evidence" value="ECO:0007669"/>
    <property type="project" value="UniProtKB-SubCell"/>
</dbReference>
<dbReference type="InterPro" id="IPR023299">
    <property type="entry name" value="ATPase_P-typ_cyto_dom_N"/>
</dbReference>
<dbReference type="GO" id="GO:0030007">
    <property type="term" value="P:intracellular potassium ion homeostasis"/>
    <property type="evidence" value="ECO:0007669"/>
    <property type="project" value="TreeGrafter"/>
</dbReference>
<dbReference type="SUPFAM" id="SSF81660">
    <property type="entry name" value="Metal cation-transporting ATPase, ATP-binding domain N"/>
    <property type="match status" value="1"/>
</dbReference>
<feature type="transmembrane region" description="Helical" evidence="6">
    <location>
        <begin position="122"/>
        <end position="142"/>
    </location>
</feature>
<dbReference type="SUPFAM" id="SSF81665">
    <property type="entry name" value="Calcium ATPase, transmembrane domain M"/>
    <property type="match status" value="1"/>
</dbReference>
<keyword evidence="5 6" id="KW-0472">Membrane</keyword>
<dbReference type="Gene3D" id="3.40.1110.10">
    <property type="entry name" value="Calcium-transporting ATPase, cytoplasmic domain N"/>
    <property type="match status" value="1"/>
</dbReference>
<evidence type="ECO:0000256" key="5">
    <source>
        <dbReference type="ARBA" id="ARBA00023136"/>
    </source>
</evidence>
<dbReference type="GO" id="GO:0036376">
    <property type="term" value="P:sodium ion export across plasma membrane"/>
    <property type="evidence" value="ECO:0007669"/>
    <property type="project" value="TreeGrafter"/>
</dbReference>
<dbReference type="InterPro" id="IPR023214">
    <property type="entry name" value="HAD_sf"/>
</dbReference>
<evidence type="ECO:0000256" key="3">
    <source>
        <dbReference type="ARBA" id="ARBA00022692"/>
    </source>
</evidence>
<dbReference type="InterPro" id="IPR050510">
    <property type="entry name" value="Cation_transp_ATPase_P-type"/>
</dbReference>
<dbReference type="AlphaFoldDB" id="A0A5E4R1G4"/>
<reference evidence="8 9" key="1">
    <citation type="submission" date="2017-07" db="EMBL/GenBank/DDBJ databases">
        <authorList>
            <person name="Talla V."/>
            <person name="Backstrom N."/>
        </authorList>
    </citation>
    <scope>NUCLEOTIDE SEQUENCE [LARGE SCALE GENOMIC DNA]</scope>
</reference>
<proteinExistence type="predicted"/>
<dbReference type="Gene3D" id="2.70.150.10">
    <property type="entry name" value="Calcium-transporting ATPase, cytoplasmic transduction domain A"/>
    <property type="match status" value="1"/>
</dbReference>
<dbReference type="Gene3D" id="3.40.50.1000">
    <property type="entry name" value="HAD superfamily/HAD-like"/>
    <property type="match status" value="1"/>
</dbReference>
<dbReference type="GO" id="GO:0006883">
    <property type="term" value="P:intracellular sodium ion homeostasis"/>
    <property type="evidence" value="ECO:0007669"/>
    <property type="project" value="TreeGrafter"/>
</dbReference>
<organism evidence="8 9">
    <name type="scientific">Leptidea sinapis</name>
    <dbReference type="NCBI Taxonomy" id="189913"/>
    <lineage>
        <taxon>Eukaryota</taxon>
        <taxon>Metazoa</taxon>
        <taxon>Ecdysozoa</taxon>
        <taxon>Arthropoda</taxon>
        <taxon>Hexapoda</taxon>
        <taxon>Insecta</taxon>
        <taxon>Pterygota</taxon>
        <taxon>Neoptera</taxon>
        <taxon>Endopterygota</taxon>
        <taxon>Lepidoptera</taxon>
        <taxon>Glossata</taxon>
        <taxon>Ditrysia</taxon>
        <taxon>Papilionoidea</taxon>
        <taxon>Pieridae</taxon>
        <taxon>Dismorphiinae</taxon>
        <taxon>Leptidea</taxon>
    </lineage>
</organism>
<evidence type="ECO:0000256" key="1">
    <source>
        <dbReference type="ARBA" id="ARBA00004651"/>
    </source>
</evidence>
<dbReference type="Proteomes" id="UP000324832">
    <property type="component" value="Unassembled WGS sequence"/>
</dbReference>
<dbReference type="GO" id="GO:1902600">
    <property type="term" value="P:proton transmembrane transport"/>
    <property type="evidence" value="ECO:0007669"/>
    <property type="project" value="TreeGrafter"/>
</dbReference>
<dbReference type="InterPro" id="IPR008250">
    <property type="entry name" value="ATPase_P-typ_transduc_dom_A_sf"/>
</dbReference>
<dbReference type="Gene3D" id="1.20.1110.10">
    <property type="entry name" value="Calcium-transporting ATPase, transmembrane domain"/>
    <property type="match status" value="2"/>
</dbReference>
<dbReference type="Pfam" id="PF00690">
    <property type="entry name" value="Cation_ATPase_N"/>
    <property type="match status" value="1"/>
</dbReference>
<dbReference type="Pfam" id="PF13246">
    <property type="entry name" value="Cation_ATPase"/>
    <property type="match status" value="1"/>
</dbReference>
<dbReference type="SUPFAM" id="SSF81653">
    <property type="entry name" value="Calcium ATPase, transduction domain A"/>
    <property type="match status" value="1"/>
</dbReference>
<dbReference type="PRINTS" id="PR00121">
    <property type="entry name" value="NAKATPASE"/>
</dbReference>
<dbReference type="Pfam" id="PF00122">
    <property type="entry name" value="E1-E2_ATPase"/>
    <property type="match status" value="1"/>
</dbReference>
<dbReference type="InterPro" id="IPR023298">
    <property type="entry name" value="ATPase_P-typ_TM_dom_sf"/>
</dbReference>
<dbReference type="EMBL" id="FZQP02006665">
    <property type="protein sequence ID" value="VVD03153.1"/>
    <property type="molecule type" value="Genomic_DNA"/>
</dbReference>
<dbReference type="InterPro" id="IPR018303">
    <property type="entry name" value="ATPase_P-typ_P_site"/>
</dbReference>
<dbReference type="PANTHER" id="PTHR43294:SF21">
    <property type="entry name" value="CATION TRANSPORTING ATPASE"/>
    <property type="match status" value="1"/>
</dbReference>
<dbReference type="PROSITE" id="PS00154">
    <property type="entry name" value="ATPASE_E1_E2"/>
    <property type="match status" value="1"/>
</dbReference>
<gene>
    <name evidence="8" type="ORF">LSINAPIS_LOCUS13202</name>
</gene>
<dbReference type="GO" id="GO:1990573">
    <property type="term" value="P:potassium ion import across plasma membrane"/>
    <property type="evidence" value="ECO:0007669"/>
    <property type="project" value="TreeGrafter"/>
</dbReference>
<sequence length="369" mass="40953">MKARSSSLSSISDLFRPNNPRKLRSRDLSSTRLDILKKEIQTDAHIISLRELYSLLGTDPENGLSTERAKELLDYYGPNTLTPTTQNWWPKLLLKSMCTGAVLCLTAYCVELSTKPAPSRDNLYLGCVLVAVDIICGLFSFFQNYKSSKIMKTFNSMIPMNTNCVRDGVLNTATPVRDLVKGDVVYVKAGDVIPADIRVIDSKGFKNLEAIEALGACTTICSDKTGTLTENKMKVRHIWIRGKAYDVNELANVFMSLLRCGALCSNATIADDGSTQGDASEKAIMNFLFAFGDPYITREQYPKVAEIPFNSDIKYQVSVHLDKESSRYIVVMKGAPEVILTRCSSISLAKNTASLDGDTRKSIERENEY</sequence>
<keyword evidence="3 6" id="KW-0812">Transmembrane</keyword>
<dbReference type="InterPro" id="IPR059000">
    <property type="entry name" value="ATPase_P-type_domA"/>
</dbReference>
<dbReference type="GO" id="GO:0005391">
    <property type="term" value="F:P-type sodium:potassium-exchanging transporter activity"/>
    <property type="evidence" value="ECO:0007669"/>
    <property type="project" value="TreeGrafter"/>
</dbReference>
<keyword evidence="9" id="KW-1185">Reference proteome</keyword>
<evidence type="ECO:0000313" key="9">
    <source>
        <dbReference type="Proteomes" id="UP000324832"/>
    </source>
</evidence>
<dbReference type="InterPro" id="IPR004014">
    <property type="entry name" value="ATPase_P-typ_cation-transptr_N"/>
</dbReference>
<evidence type="ECO:0000259" key="7">
    <source>
        <dbReference type="SMART" id="SM00831"/>
    </source>
</evidence>
<evidence type="ECO:0000256" key="2">
    <source>
        <dbReference type="ARBA" id="ARBA00022475"/>
    </source>
</evidence>
<evidence type="ECO:0000256" key="6">
    <source>
        <dbReference type="SAM" id="Phobius"/>
    </source>
</evidence>
<protein>
    <recommendedName>
        <fullName evidence="7">Cation-transporting P-type ATPase N-terminal domain-containing protein</fullName>
    </recommendedName>
</protein>